<dbReference type="AlphaFoldDB" id="A0A8X8Z0A6"/>
<sequence>MKSQALHNLDSGDDEQAAEEEEENGEAKKPWMLRSERQTGHDGNSSSKRKLWISLLREEIEEDLYAFTAAKPSRQEDPVLILDKQG</sequence>
<gene>
    <name evidence="2" type="ORF">SASPL_152408</name>
</gene>
<organism evidence="2">
    <name type="scientific">Salvia splendens</name>
    <name type="common">Scarlet sage</name>
    <dbReference type="NCBI Taxonomy" id="180675"/>
    <lineage>
        <taxon>Eukaryota</taxon>
        <taxon>Viridiplantae</taxon>
        <taxon>Streptophyta</taxon>
        <taxon>Embryophyta</taxon>
        <taxon>Tracheophyta</taxon>
        <taxon>Spermatophyta</taxon>
        <taxon>Magnoliopsida</taxon>
        <taxon>eudicotyledons</taxon>
        <taxon>Gunneridae</taxon>
        <taxon>Pentapetalae</taxon>
        <taxon>asterids</taxon>
        <taxon>lamiids</taxon>
        <taxon>Lamiales</taxon>
        <taxon>Lamiaceae</taxon>
        <taxon>Nepetoideae</taxon>
        <taxon>Mentheae</taxon>
        <taxon>Salviinae</taxon>
        <taxon>Salvia</taxon>
        <taxon>Salvia subgen. Calosphace</taxon>
        <taxon>core Calosphace</taxon>
    </lineage>
</organism>
<evidence type="ECO:0000313" key="2">
    <source>
        <dbReference type="EMBL" id="KAG6387221.1"/>
    </source>
</evidence>
<feature type="compositionally biased region" description="Basic and acidic residues" evidence="1">
    <location>
        <begin position="25"/>
        <end position="40"/>
    </location>
</feature>
<evidence type="ECO:0000313" key="3">
    <source>
        <dbReference type="Proteomes" id="UP000298416"/>
    </source>
</evidence>
<reference evidence="2" key="1">
    <citation type="submission" date="2018-01" db="EMBL/GenBank/DDBJ databases">
        <authorList>
            <person name="Mao J.F."/>
        </authorList>
    </citation>
    <scope>NUCLEOTIDE SEQUENCE</scope>
    <source>
        <strain evidence="2">Huo1</strain>
        <tissue evidence="2">Leaf</tissue>
    </source>
</reference>
<proteinExistence type="predicted"/>
<reference evidence="2" key="2">
    <citation type="submission" date="2020-08" db="EMBL/GenBank/DDBJ databases">
        <title>Plant Genome Project.</title>
        <authorList>
            <person name="Zhang R.-G."/>
        </authorList>
    </citation>
    <scope>NUCLEOTIDE SEQUENCE</scope>
    <source>
        <strain evidence="2">Huo1</strain>
        <tissue evidence="2">Leaf</tissue>
    </source>
</reference>
<keyword evidence="3" id="KW-1185">Reference proteome</keyword>
<dbReference type="Proteomes" id="UP000298416">
    <property type="component" value="Unassembled WGS sequence"/>
</dbReference>
<evidence type="ECO:0000256" key="1">
    <source>
        <dbReference type="SAM" id="MobiDB-lite"/>
    </source>
</evidence>
<feature type="compositionally biased region" description="Acidic residues" evidence="1">
    <location>
        <begin position="11"/>
        <end position="24"/>
    </location>
</feature>
<comment type="caution">
    <text evidence="2">The sequence shown here is derived from an EMBL/GenBank/DDBJ whole genome shotgun (WGS) entry which is preliminary data.</text>
</comment>
<feature type="region of interest" description="Disordered" evidence="1">
    <location>
        <begin position="1"/>
        <end position="49"/>
    </location>
</feature>
<protein>
    <submittedName>
        <fullName evidence="2">Uncharacterized protein</fullName>
    </submittedName>
</protein>
<accession>A0A8X8Z0A6</accession>
<dbReference type="EMBL" id="PNBA02000021">
    <property type="protein sequence ID" value="KAG6387221.1"/>
    <property type="molecule type" value="Genomic_DNA"/>
</dbReference>
<name>A0A8X8Z0A6_SALSN</name>